<dbReference type="EMBL" id="JANCYW010000001">
    <property type="protein sequence ID" value="KAK4534426.1"/>
    <property type="molecule type" value="Genomic_DNA"/>
</dbReference>
<evidence type="ECO:0000256" key="1">
    <source>
        <dbReference type="SAM" id="MobiDB-lite"/>
    </source>
</evidence>
<proteinExistence type="predicted"/>
<dbReference type="AlphaFoldDB" id="A0AAV9IQF7"/>
<evidence type="ECO:0000313" key="2">
    <source>
        <dbReference type="EMBL" id="KAK4534426.1"/>
    </source>
</evidence>
<accession>A0AAV9IQF7</accession>
<sequence length="471" mass="51569">MEAPDPDLSGSLSGIGLDERGAPAMDEKSTEQTGGSLQEDVRAADSADETEVMDRRTAQATLTGDRRENEEHNGMQRLLLQWERLNRGDAALSDEWLTQPPLADVLSTSARLRSPPDNDARLEQWLQQALSTLNAVSRWELRTAEASAENSSAAHDASVVLRELFDVLYQAERAVHVLETQREGVSVPDARQHRIRTRTWQRCFLTLLSHALPWTIQVDNIVEMRRYLLDFIGRAGLDGDRQSAWCPQLDVPLDDTELDQVALAWQVLLSLARALLALGDVEHALQLLHTADRWVRYLEAECARLSAATTAEPGGRSTAPAATAPDPLPPTAEQLMQQCRSALLFHRGLVLAADEQLSEAVDAFDAATMLFESILDGVRGDETNRPAAAEALLTAPAIGTWAVAALNNGAVCALKMGDAPGAHERLDHALQLWRRCTGPEANDGEAAVTSCEVRLLHKHVRILQQQLPASS</sequence>
<protein>
    <recommendedName>
        <fullName evidence="4">KIF-binding protein</fullName>
    </recommendedName>
</protein>
<organism evidence="2 3">
    <name type="scientific">Cyanidium caldarium</name>
    <name type="common">Red alga</name>
    <dbReference type="NCBI Taxonomy" id="2771"/>
    <lineage>
        <taxon>Eukaryota</taxon>
        <taxon>Rhodophyta</taxon>
        <taxon>Bangiophyceae</taxon>
        <taxon>Cyanidiales</taxon>
        <taxon>Cyanidiaceae</taxon>
        <taxon>Cyanidium</taxon>
    </lineage>
</organism>
<feature type="compositionally biased region" description="Basic and acidic residues" evidence="1">
    <location>
        <begin position="17"/>
        <end position="30"/>
    </location>
</feature>
<evidence type="ECO:0000313" key="3">
    <source>
        <dbReference type="Proteomes" id="UP001301350"/>
    </source>
</evidence>
<name>A0AAV9IQF7_CYACA</name>
<reference evidence="2 3" key="1">
    <citation type="submission" date="2022-07" db="EMBL/GenBank/DDBJ databases">
        <title>Genome-wide signatures of adaptation to extreme environments.</title>
        <authorList>
            <person name="Cho C.H."/>
            <person name="Yoon H.S."/>
        </authorList>
    </citation>
    <scope>NUCLEOTIDE SEQUENCE [LARGE SCALE GENOMIC DNA]</scope>
    <source>
        <strain evidence="2 3">DBV 063 E5</strain>
    </source>
</reference>
<dbReference type="InterPro" id="IPR011990">
    <property type="entry name" value="TPR-like_helical_dom_sf"/>
</dbReference>
<evidence type="ECO:0008006" key="4">
    <source>
        <dbReference type="Google" id="ProtNLM"/>
    </source>
</evidence>
<keyword evidence="3" id="KW-1185">Reference proteome</keyword>
<feature type="region of interest" description="Disordered" evidence="1">
    <location>
        <begin position="1"/>
        <end position="72"/>
    </location>
</feature>
<feature type="region of interest" description="Disordered" evidence="1">
    <location>
        <begin position="309"/>
        <end position="330"/>
    </location>
</feature>
<dbReference type="SUPFAM" id="SSF48452">
    <property type="entry name" value="TPR-like"/>
    <property type="match status" value="1"/>
</dbReference>
<dbReference type="Proteomes" id="UP001301350">
    <property type="component" value="Unassembled WGS sequence"/>
</dbReference>
<comment type="caution">
    <text evidence="2">The sequence shown here is derived from an EMBL/GenBank/DDBJ whole genome shotgun (WGS) entry which is preliminary data.</text>
</comment>
<gene>
    <name evidence="2" type="ORF">CDCA_CDCA01G0451</name>
</gene>